<dbReference type="AlphaFoldDB" id="A0AAQ3NB51"/>
<dbReference type="EMBL" id="CP144695">
    <property type="protein sequence ID" value="WVZ05293.1"/>
    <property type="molecule type" value="Genomic_DNA"/>
</dbReference>
<evidence type="ECO:0000313" key="3">
    <source>
        <dbReference type="Proteomes" id="UP001374535"/>
    </source>
</evidence>
<name>A0AAQ3NB51_VIGMU</name>
<evidence type="ECO:0000256" key="1">
    <source>
        <dbReference type="SAM" id="Phobius"/>
    </source>
</evidence>
<sequence>MGLRISPTYTRRPRPSFKGPIRNGGCFRHWTHESLTLIILLFLFKLNIHTLSLCFFLASDRTLRLGVHSHASAYSRRYLTIFCLLCFDLKAMMLKTTYFMSERKIVPS</sequence>
<organism evidence="2 3">
    <name type="scientific">Vigna mungo</name>
    <name type="common">Black gram</name>
    <name type="synonym">Phaseolus mungo</name>
    <dbReference type="NCBI Taxonomy" id="3915"/>
    <lineage>
        <taxon>Eukaryota</taxon>
        <taxon>Viridiplantae</taxon>
        <taxon>Streptophyta</taxon>
        <taxon>Embryophyta</taxon>
        <taxon>Tracheophyta</taxon>
        <taxon>Spermatophyta</taxon>
        <taxon>Magnoliopsida</taxon>
        <taxon>eudicotyledons</taxon>
        <taxon>Gunneridae</taxon>
        <taxon>Pentapetalae</taxon>
        <taxon>rosids</taxon>
        <taxon>fabids</taxon>
        <taxon>Fabales</taxon>
        <taxon>Fabaceae</taxon>
        <taxon>Papilionoideae</taxon>
        <taxon>50 kb inversion clade</taxon>
        <taxon>NPAAA clade</taxon>
        <taxon>indigoferoid/millettioid clade</taxon>
        <taxon>Phaseoleae</taxon>
        <taxon>Vigna</taxon>
    </lineage>
</organism>
<accession>A0AAQ3NB51</accession>
<evidence type="ECO:0000313" key="2">
    <source>
        <dbReference type="EMBL" id="WVZ05293.1"/>
    </source>
</evidence>
<keyword evidence="3" id="KW-1185">Reference proteome</keyword>
<keyword evidence="1" id="KW-1133">Transmembrane helix</keyword>
<feature type="transmembrane region" description="Helical" evidence="1">
    <location>
        <begin position="78"/>
        <end position="94"/>
    </location>
</feature>
<protein>
    <submittedName>
        <fullName evidence="2">Uncharacterized protein</fullName>
    </submittedName>
</protein>
<dbReference type="Proteomes" id="UP001374535">
    <property type="component" value="Chromosome 6"/>
</dbReference>
<feature type="transmembrane region" description="Helical" evidence="1">
    <location>
        <begin position="37"/>
        <end position="58"/>
    </location>
</feature>
<reference evidence="2 3" key="1">
    <citation type="journal article" date="2023" name="Life. Sci Alliance">
        <title>Evolutionary insights into 3D genome organization and epigenetic landscape of Vigna mungo.</title>
        <authorList>
            <person name="Junaid A."/>
            <person name="Singh B."/>
            <person name="Bhatia S."/>
        </authorList>
    </citation>
    <scope>NUCLEOTIDE SEQUENCE [LARGE SCALE GENOMIC DNA]</scope>
    <source>
        <strain evidence="2">Urdbean</strain>
    </source>
</reference>
<gene>
    <name evidence="2" type="ORF">V8G54_018639</name>
</gene>
<keyword evidence="1" id="KW-0812">Transmembrane</keyword>
<keyword evidence="1" id="KW-0472">Membrane</keyword>
<proteinExistence type="predicted"/>